<dbReference type="GO" id="GO:0000049">
    <property type="term" value="F:tRNA binding"/>
    <property type="evidence" value="ECO:0007669"/>
    <property type="project" value="TreeGrafter"/>
</dbReference>
<dbReference type="Proteomes" id="UP000280960">
    <property type="component" value="Chromosome"/>
</dbReference>
<dbReference type="Gene3D" id="3.30.460.10">
    <property type="entry name" value="Beta Polymerase, domain 2"/>
    <property type="match status" value="1"/>
</dbReference>
<gene>
    <name evidence="13" type="ORF">D2962_10990</name>
</gene>
<dbReference type="InterPro" id="IPR032810">
    <property type="entry name" value="CCA-adding_enz_C"/>
</dbReference>
<keyword evidence="4" id="KW-0548">Nucleotidyltransferase</keyword>
<dbReference type="PANTHER" id="PTHR46173:SF1">
    <property type="entry name" value="CCA TRNA NUCLEOTIDYLTRANSFERASE 1, MITOCHONDRIAL"/>
    <property type="match status" value="1"/>
</dbReference>
<dbReference type="SUPFAM" id="SSF81301">
    <property type="entry name" value="Nucleotidyltransferase"/>
    <property type="match status" value="1"/>
</dbReference>
<organism evidence="13 14">
    <name type="scientific">Biomaibacter acetigenes</name>
    <dbReference type="NCBI Taxonomy" id="2316383"/>
    <lineage>
        <taxon>Bacteria</taxon>
        <taxon>Bacillati</taxon>
        <taxon>Bacillota</taxon>
        <taxon>Clostridia</taxon>
        <taxon>Thermosediminibacterales</taxon>
        <taxon>Tepidanaerobacteraceae</taxon>
        <taxon>Biomaibacter</taxon>
    </lineage>
</organism>
<sequence>METRFEIPSFIKEICKKLNSAGFKAYVVGGALRDMLLGRENPDFDIATSALPHEIASVFPDAIPYGDFGTMMVLRKKSDSVIETKNQELQNRKGIEPGYKNRKNLIKIEITPFRNDAPGRKPDYAFGGTIYTDLARRDFTINSMAYDPVSGEFLDPFDGRKDLQSGIIKCTGSTRRIWEDPLRAMRAARFQAQLGFSIDASTLYALRAGAPGLADISRERIRDELSKLITGDHAFNGLVTLVVTGLMEHIIPELMEGMGMMHFNKPVDVLEHNLIACRIIRNTLPLRLAALLHDVAKPRTAIRGEKGLEFPKHHISSAQLANEILANLRFDKKIIKKVVLLIKHHMFHYTPDTPIADARRLISKVGWENIYDLIDLRVADRIASGFEVAVGKGLRKLIEDLEILKDEHSDYKIKDLNVTGEDIIKELGISPGPKVGDILEKLLEEVIKNPTLNKKNTLLSMIKEWL</sequence>
<dbReference type="InterPro" id="IPR050264">
    <property type="entry name" value="Bact_CCA-adding_enz_type3_sf"/>
</dbReference>
<protein>
    <submittedName>
        <fullName evidence="13">CCA tRNA nucleotidyltransferase</fullName>
    </submittedName>
</protein>
<evidence type="ECO:0000259" key="10">
    <source>
        <dbReference type="Pfam" id="PF01743"/>
    </source>
</evidence>
<dbReference type="CDD" id="cd00077">
    <property type="entry name" value="HDc"/>
    <property type="match status" value="1"/>
</dbReference>
<comment type="similarity">
    <text evidence="9">Belongs to the tRNA nucleotidyltransferase/poly(A) polymerase family.</text>
</comment>
<evidence type="ECO:0000256" key="7">
    <source>
        <dbReference type="ARBA" id="ARBA00022842"/>
    </source>
</evidence>
<evidence type="ECO:0000256" key="6">
    <source>
        <dbReference type="ARBA" id="ARBA00022741"/>
    </source>
</evidence>
<dbReference type="Gene3D" id="1.10.246.80">
    <property type="match status" value="1"/>
</dbReference>
<evidence type="ECO:0000256" key="3">
    <source>
        <dbReference type="ARBA" id="ARBA00022694"/>
    </source>
</evidence>
<dbReference type="AlphaFoldDB" id="A0A3G2R7J7"/>
<dbReference type="GO" id="GO:0008033">
    <property type="term" value="P:tRNA processing"/>
    <property type="evidence" value="ECO:0007669"/>
    <property type="project" value="UniProtKB-KW"/>
</dbReference>
<feature type="domain" description="tRNA nucleotidyltransferase/poly(A) polymerase RNA and SrmB- binding" evidence="11">
    <location>
        <begin position="195"/>
        <end position="255"/>
    </location>
</feature>
<evidence type="ECO:0000313" key="14">
    <source>
        <dbReference type="Proteomes" id="UP000280960"/>
    </source>
</evidence>
<dbReference type="EMBL" id="CP033169">
    <property type="protein sequence ID" value="AYO31058.1"/>
    <property type="molecule type" value="Genomic_DNA"/>
</dbReference>
<dbReference type="InterPro" id="IPR002646">
    <property type="entry name" value="PolA_pol_head_dom"/>
</dbReference>
<dbReference type="RefSeq" id="WP_122014991.1">
    <property type="nucleotide sequence ID" value="NZ_CP033169.1"/>
</dbReference>
<proteinExistence type="inferred from homology"/>
<reference evidence="13 14" key="1">
    <citation type="submission" date="2018-10" db="EMBL/GenBank/DDBJ databases">
        <authorList>
            <person name="Zhang X."/>
        </authorList>
    </citation>
    <scope>NUCLEOTIDE SEQUENCE [LARGE SCALE GENOMIC DNA]</scope>
    <source>
        <strain evidence="13 14">SK-G1</strain>
    </source>
</reference>
<keyword evidence="2 9" id="KW-0808">Transferase</keyword>
<dbReference type="GO" id="GO:0046872">
    <property type="term" value="F:metal ion binding"/>
    <property type="evidence" value="ECO:0007669"/>
    <property type="project" value="UniProtKB-KW"/>
</dbReference>
<comment type="cofactor">
    <cofactor evidence="1">
        <name>Mg(2+)</name>
        <dbReference type="ChEBI" id="CHEBI:18420"/>
    </cofactor>
</comment>
<evidence type="ECO:0000259" key="11">
    <source>
        <dbReference type="Pfam" id="PF12627"/>
    </source>
</evidence>
<dbReference type="GO" id="GO:0016779">
    <property type="term" value="F:nucleotidyltransferase activity"/>
    <property type="evidence" value="ECO:0007669"/>
    <property type="project" value="UniProtKB-KW"/>
</dbReference>
<evidence type="ECO:0000313" key="13">
    <source>
        <dbReference type="EMBL" id="AYO31058.1"/>
    </source>
</evidence>
<evidence type="ECO:0000256" key="4">
    <source>
        <dbReference type="ARBA" id="ARBA00022695"/>
    </source>
</evidence>
<dbReference type="InterPro" id="IPR003607">
    <property type="entry name" value="HD/PDEase_dom"/>
</dbReference>
<dbReference type="Pfam" id="PF12627">
    <property type="entry name" value="PolyA_pol_RNAbd"/>
    <property type="match status" value="1"/>
</dbReference>
<feature type="domain" description="CCA-adding enzyme C-terminal" evidence="12">
    <location>
        <begin position="321"/>
        <end position="461"/>
    </location>
</feature>
<dbReference type="CDD" id="cd05398">
    <property type="entry name" value="NT_ClassII-CCAase"/>
    <property type="match status" value="1"/>
</dbReference>
<evidence type="ECO:0000256" key="1">
    <source>
        <dbReference type="ARBA" id="ARBA00001946"/>
    </source>
</evidence>
<name>A0A3G2R7J7_9FIRM</name>
<dbReference type="Gene3D" id="1.10.3090.10">
    <property type="entry name" value="cca-adding enzyme, domain 2"/>
    <property type="match status" value="1"/>
</dbReference>
<keyword evidence="3" id="KW-0819">tRNA processing</keyword>
<evidence type="ECO:0000256" key="8">
    <source>
        <dbReference type="ARBA" id="ARBA00022884"/>
    </source>
</evidence>
<dbReference type="InterPro" id="IPR043519">
    <property type="entry name" value="NT_sf"/>
</dbReference>
<evidence type="ECO:0000256" key="9">
    <source>
        <dbReference type="RuleBase" id="RU003953"/>
    </source>
</evidence>
<dbReference type="PANTHER" id="PTHR46173">
    <property type="entry name" value="CCA TRNA NUCLEOTIDYLTRANSFERASE 1, MITOCHONDRIAL"/>
    <property type="match status" value="1"/>
</dbReference>
<keyword evidence="14" id="KW-1185">Reference proteome</keyword>
<keyword evidence="5" id="KW-0479">Metal-binding</keyword>
<dbReference type="Pfam" id="PF01743">
    <property type="entry name" value="PolyA_pol"/>
    <property type="match status" value="1"/>
</dbReference>
<dbReference type="InterPro" id="IPR032828">
    <property type="entry name" value="PolyA_RNA-bd"/>
</dbReference>
<keyword evidence="7" id="KW-0460">Magnesium</keyword>
<dbReference type="Pfam" id="PF13735">
    <property type="entry name" value="tRNA_NucTran2_2"/>
    <property type="match status" value="1"/>
</dbReference>
<feature type="domain" description="Poly A polymerase head" evidence="10">
    <location>
        <begin position="25"/>
        <end position="168"/>
    </location>
</feature>
<dbReference type="KEGG" id="bacg:D2962_10990"/>
<keyword evidence="8 9" id="KW-0694">RNA-binding</keyword>
<evidence type="ECO:0000256" key="5">
    <source>
        <dbReference type="ARBA" id="ARBA00022723"/>
    </source>
</evidence>
<evidence type="ECO:0000259" key="12">
    <source>
        <dbReference type="Pfam" id="PF13735"/>
    </source>
</evidence>
<dbReference type="SUPFAM" id="SSF81891">
    <property type="entry name" value="Poly A polymerase C-terminal region-like"/>
    <property type="match status" value="1"/>
</dbReference>
<accession>A0A3G2R7J7</accession>
<evidence type="ECO:0000256" key="2">
    <source>
        <dbReference type="ARBA" id="ARBA00022679"/>
    </source>
</evidence>
<dbReference type="GO" id="GO:0000166">
    <property type="term" value="F:nucleotide binding"/>
    <property type="evidence" value="ECO:0007669"/>
    <property type="project" value="UniProtKB-KW"/>
</dbReference>
<keyword evidence="6" id="KW-0547">Nucleotide-binding</keyword>